<dbReference type="EMBL" id="VIFK01000475">
    <property type="protein sequence ID" value="TQE93367.1"/>
    <property type="molecule type" value="Genomic_DNA"/>
</dbReference>
<dbReference type="GO" id="GO:0005576">
    <property type="term" value="C:extracellular region"/>
    <property type="evidence" value="ECO:0007669"/>
    <property type="project" value="UniProtKB-SubCell"/>
</dbReference>
<dbReference type="InterPro" id="IPR001029">
    <property type="entry name" value="Flagellin_N"/>
</dbReference>
<keyword evidence="7" id="KW-0282">Flagellum</keyword>
<keyword evidence="7" id="KW-0966">Cell projection</keyword>
<comment type="similarity">
    <text evidence="1 4">Belongs to the bacterial flagellin family.</text>
</comment>
<dbReference type="PRINTS" id="PR00207">
    <property type="entry name" value="FLAGELLIN"/>
</dbReference>
<keyword evidence="3 4" id="KW-0975">Bacterial flagellum</keyword>
<dbReference type="GO" id="GO:0009288">
    <property type="term" value="C:bacterial-type flagellum"/>
    <property type="evidence" value="ECO:0007669"/>
    <property type="project" value="UniProtKB-SubCell"/>
</dbReference>
<gene>
    <name evidence="7" type="ORF">FKY71_18235</name>
</gene>
<dbReference type="Pfam" id="PF00669">
    <property type="entry name" value="Flagellin_N"/>
    <property type="match status" value="1"/>
</dbReference>
<evidence type="ECO:0000259" key="6">
    <source>
        <dbReference type="Pfam" id="PF00700"/>
    </source>
</evidence>
<comment type="caution">
    <text evidence="7">The sequence shown here is derived from an EMBL/GenBank/DDBJ whole genome shotgun (WGS) entry which is preliminary data.</text>
</comment>
<comment type="subcellular location">
    <subcellularLocation>
        <location evidence="4">Secreted</location>
    </subcellularLocation>
    <subcellularLocation>
        <location evidence="4">Bacterial flagellum</location>
    </subcellularLocation>
</comment>
<evidence type="ECO:0000313" key="7">
    <source>
        <dbReference type="EMBL" id="TQE93367.1"/>
    </source>
</evidence>
<evidence type="ECO:0000313" key="8">
    <source>
        <dbReference type="Proteomes" id="UP000315400"/>
    </source>
</evidence>
<comment type="function">
    <text evidence="4">Flagellin is the subunit protein which polymerizes to form the filaments of bacterial flagella.</text>
</comment>
<dbReference type="Gene3D" id="6.10.10.10">
    <property type="entry name" value="Flagellar export chaperone, C-terminal domain"/>
    <property type="match status" value="1"/>
</dbReference>
<dbReference type="InterPro" id="IPR046358">
    <property type="entry name" value="Flagellin_C"/>
</dbReference>
<keyword evidence="2 4" id="KW-0964">Secreted</keyword>
<dbReference type="PANTHER" id="PTHR42792:SF2">
    <property type="entry name" value="FLAGELLIN"/>
    <property type="match status" value="1"/>
</dbReference>
<dbReference type="InterPro" id="IPR001492">
    <property type="entry name" value="Flagellin"/>
</dbReference>
<feature type="domain" description="Flagellin N-terminal" evidence="5">
    <location>
        <begin position="5"/>
        <end position="89"/>
    </location>
</feature>
<dbReference type="Gene3D" id="1.20.1330.10">
    <property type="entry name" value="f41 fragment of flagellin, N-terminal domain"/>
    <property type="match status" value="1"/>
</dbReference>
<dbReference type="InterPro" id="IPR042187">
    <property type="entry name" value="Flagellin_C_sub2"/>
</dbReference>
<dbReference type="GO" id="GO:0005198">
    <property type="term" value="F:structural molecule activity"/>
    <property type="evidence" value="ECO:0007669"/>
    <property type="project" value="UniProtKB-UniRule"/>
</dbReference>
<sequence>LGARVRGQAQAQSNIGDAQSMLTVAEGGANTIMDILQTMKEKAVQANNDSLSQDERDLIQGQIDELVGEIGDIASNADFNGVSLLDGSNATLSFQVGAGTTGGDVFEVTALSGGFTASALSINGLSVTGAVGGGTAADSIGEAISEIDAAIDTVSERLAGIGDAQNRLSFKQQNLATSTDNYEAAKSRIMDADFAKEQMEVVKQQILQQTGTAALAQGNAAPQSVLSLIG</sequence>
<dbReference type="SUPFAM" id="SSF64518">
    <property type="entry name" value="Phase 1 flagellin"/>
    <property type="match status" value="1"/>
</dbReference>
<evidence type="ECO:0000256" key="2">
    <source>
        <dbReference type="ARBA" id="ARBA00022525"/>
    </source>
</evidence>
<organism evidence="7 8">
    <name type="scientific">Spiribacter salinus</name>
    <dbReference type="NCBI Taxonomy" id="1335746"/>
    <lineage>
        <taxon>Bacteria</taxon>
        <taxon>Pseudomonadati</taxon>
        <taxon>Pseudomonadota</taxon>
        <taxon>Gammaproteobacteria</taxon>
        <taxon>Chromatiales</taxon>
        <taxon>Ectothiorhodospiraceae</taxon>
        <taxon>Spiribacter</taxon>
    </lineage>
</organism>
<feature type="domain" description="Flagellin C-terminal" evidence="6">
    <location>
        <begin position="145"/>
        <end position="229"/>
    </location>
</feature>
<evidence type="ECO:0000256" key="4">
    <source>
        <dbReference type="RuleBase" id="RU362073"/>
    </source>
</evidence>
<feature type="non-terminal residue" evidence="7">
    <location>
        <position position="1"/>
    </location>
</feature>
<accession>A0A540V9B2</accession>
<name>A0A540V9B2_9GAMM</name>
<dbReference type="PANTHER" id="PTHR42792">
    <property type="entry name" value="FLAGELLIN"/>
    <property type="match status" value="1"/>
</dbReference>
<reference evidence="7 8" key="1">
    <citation type="submission" date="2019-06" db="EMBL/GenBank/DDBJ databases">
        <title>Metagenome assembled Genome of Spiribacter salinus SL48-SHIP from the microbial mat of Salt Lake 48 (Novosibirsk region, Russia).</title>
        <authorList>
            <person name="Shipova A."/>
            <person name="Rozanov A.S."/>
            <person name="Bryanskaya A.V."/>
            <person name="Peltek S.E."/>
        </authorList>
    </citation>
    <scope>NUCLEOTIDE SEQUENCE [LARGE SCALE GENOMIC DNA]</scope>
    <source>
        <strain evidence="7">SL48-SHIP-2</strain>
    </source>
</reference>
<dbReference type="Proteomes" id="UP000315400">
    <property type="component" value="Unassembled WGS sequence"/>
</dbReference>
<evidence type="ECO:0000259" key="5">
    <source>
        <dbReference type="Pfam" id="PF00669"/>
    </source>
</evidence>
<dbReference type="AlphaFoldDB" id="A0A540V9B2"/>
<protein>
    <recommendedName>
        <fullName evidence="4">Flagellin</fullName>
    </recommendedName>
</protein>
<proteinExistence type="inferred from homology"/>
<evidence type="ECO:0000256" key="1">
    <source>
        <dbReference type="ARBA" id="ARBA00005709"/>
    </source>
</evidence>
<dbReference type="Pfam" id="PF00700">
    <property type="entry name" value="Flagellin_C"/>
    <property type="match status" value="1"/>
</dbReference>
<evidence type="ECO:0000256" key="3">
    <source>
        <dbReference type="ARBA" id="ARBA00023143"/>
    </source>
</evidence>
<keyword evidence="7" id="KW-0969">Cilium</keyword>